<name>A0A7H9BG30_9NEIS</name>
<evidence type="ECO:0000313" key="2">
    <source>
        <dbReference type="Proteomes" id="UP000509597"/>
    </source>
</evidence>
<dbReference type="RefSeq" id="WP_179357741.1">
    <property type="nucleotide sequence ID" value="NZ_CP058627.1"/>
</dbReference>
<proteinExistence type="predicted"/>
<reference evidence="1 2" key="1">
    <citation type="submission" date="2020-07" db="EMBL/GenBank/DDBJ databases">
        <title>Complete genome sequence of Chitinibacter sp. 2T18.</title>
        <authorList>
            <person name="Bae J.-W."/>
            <person name="Choi J.-W."/>
        </authorList>
    </citation>
    <scope>NUCLEOTIDE SEQUENCE [LARGE SCALE GENOMIC DNA]</scope>
    <source>
        <strain evidence="1 2">2T18</strain>
    </source>
</reference>
<dbReference type="GO" id="GO:0003677">
    <property type="term" value="F:DNA binding"/>
    <property type="evidence" value="ECO:0007669"/>
    <property type="project" value="InterPro"/>
</dbReference>
<organism evidence="1 2">
    <name type="scientific">Chitinibacter bivalviorum</name>
    <dbReference type="NCBI Taxonomy" id="2739434"/>
    <lineage>
        <taxon>Bacteria</taxon>
        <taxon>Pseudomonadati</taxon>
        <taxon>Pseudomonadota</taxon>
        <taxon>Betaproteobacteria</taxon>
        <taxon>Neisseriales</taxon>
        <taxon>Chitinibacteraceae</taxon>
        <taxon>Chitinibacter</taxon>
    </lineage>
</organism>
<dbReference type="EMBL" id="CP058627">
    <property type="protein sequence ID" value="QLG87660.1"/>
    <property type="molecule type" value="Genomic_DNA"/>
</dbReference>
<keyword evidence="2" id="KW-1185">Reference proteome</keyword>
<dbReference type="InterPro" id="IPR010982">
    <property type="entry name" value="Lambda_DNA-bd_dom_sf"/>
</dbReference>
<dbReference type="Proteomes" id="UP000509597">
    <property type="component" value="Chromosome"/>
</dbReference>
<gene>
    <name evidence="1" type="ORF">HQ393_04990</name>
</gene>
<dbReference type="AlphaFoldDB" id="A0A7H9BG30"/>
<dbReference type="Gene3D" id="1.10.260.40">
    <property type="entry name" value="lambda repressor-like DNA-binding domains"/>
    <property type="match status" value="1"/>
</dbReference>
<sequence length="67" mass="7195">MNAHLSTLIIRIAGGDTAFAKLIGLDPSKPGVQQRVHNWKSRGIPSAVVLENYQAITALKNQVTPST</sequence>
<evidence type="ECO:0000313" key="1">
    <source>
        <dbReference type="EMBL" id="QLG87660.1"/>
    </source>
</evidence>
<dbReference type="KEGG" id="chiz:HQ393_04990"/>
<evidence type="ECO:0008006" key="3">
    <source>
        <dbReference type="Google" id="ProtNLM"/>
    </source>
</evidence>
<accession>A0A7H9BG30</accession>
<protein>
    <recommendedName>
        <fullName evidence="3">Helix-turn-helix domain-containing protein</fullName>
    </recommendedName>
</protein>